<gene>
    <name evidence="1" type="ORF">CEXT_134591</name>
</gene>
<evidence type="ECO:0000313" key="1">
    <source>
        <dbReference type="EMBL" id="GIY87689.1"/>
    </source>
</evidence>
<dbReference type="Proteomes" id="UP001054945">
    <property type="component" value="Unassembled WGS sequence"/>
</dbReference>
<protein>
    <submittedName>
        <fullName evidence="1">Uncharacterized protein</fullName>
    </submittedName>
</protein>
<dbReference type="AlphaFoldDB" id="A0AAV4X0X7"/>
<accession>A0AAV4X0X7</accession>
<organism evidence="1 2">
    <name type="scientific">Caerostris extrusa</name>
    <name type="common">Bark spider</name>
    <name type="synonym">Caerostris bankana</name>
    <dbReference type="NCBI Taxonomy" id="172846"/>
    <lineage>
        <taxon>Eukaryota</taxon>
        <taxon>Metazoa</taxon>
        <taxon>Ecdysozoa</taxon>
        <taxon>Arthropoda</taxon>
        <taxon>Chelicerata</taxon>
        <taxon>Arachnida</taxon>
        <taxon>Araneae</taxon>
        <taxon>Araneomorphae</taxon>
        <taxon>Entelegynae</taxon>
        <taxon>Araneoidea</taxon>
        <taxon>Araneidae</taxon>
        <taxon>Caerostris</taxon>
    </lineage>
</organism>
<reference evidence="1 2" key="1">
    <citation type="submission" date="2021-06" db="EMBL/GenBank/DDBJ databases">
        <title>Caerostris extrusa draft genome.</title>
        <authorList>
            <person name="Kono N."/>
            <person name="Arakawa K."/>
        </authorList>
    </citation>
    <scope>NUCLEOTIDE SEQUENCE [LARGE SCALE GENOMIC DNA]</scope>
</reference>
<sequence length="96" mass="10910">MKPFHEDEIEVNLTDDHIVIDCQQNEDGVCPAKVVFEHPFPEDGDHDATEYSFSSEDELKINIPIKKKAVYDIDAHICTDAKNSCCLSTVERMLDL</sequence>
<proteinExistence type="predicted"/>
<name>A0AAV4X0X7_CAEEX</name>
<evidence type="ECO:0000313" key="2">
    <source>
        <dbReference type="Proteomes" id="UP001054945"/>
    </source>
</evidence>
<dbReference type="EMBL" id="BPLR01016963">
    <property type="protein sequence ID" value="GIY87689.1"/>
    <property type="molecule type" value="Genomic_DNA"/>
</dbReference>
<keyword evidence="2" id="KW-1185">Reference proteome</keyword>
<comment type="caution">
    <text evidence="1">The sequence shown here is derived from an EMBL/GenBank/DDBJ whole genome shotgun (WGS) entry which is preliminary data.</text>
</comment>